<dbReference type="PROSITE" id="PS51257">
    <property type="entry name" value="PROKAR_LIPOPROTEIN"/>
    <property type="match status" value="1"/>
</dbReference>
<proteinExistence type="predicted"/>
<dbReference type="Proteomes" id="UP000216605">
    <property type="component" value="Unassembled WGS sequence"/>
</dbReference>
<reference evidence="1 2" key="1">
    <citation type="submission" date="2017-07" db="EMBL/GenBank/DDBJ databases">
        <title>Flavobacterium cyanobacteriorum sp. nov., isolated from cyanobacterial aggregates in a eutrophic lake.</title>
        <authorList>
            <person name="Cai H."/>
        </authorList>
    </citation>
    <scope>NUCLEOTIDE SEQUENCE [LARGE SCALE GENOMIC DNA]</scope>
    <source>
        <strain evidence="1 2">TH021</strain>
    </source>
</reference>
<dbReference type="RefSeq" id="WP_094411425.1">
    <property type="nucleotide sequence ID" value="NZ_NOXV01000026.1"/>
</dbReference>
<evidence type="ECO:0000313" key="2">
    <source>
        <dbReference type="Proteomes" id="UP000216605"/>
    </source>
</evidence>
<comment type="caution">
    <text evidence="1">The sequence shown here is derived from an EMBL/GenBank/DDBJ whole genome shotgun (WGS) entry which is preliminary data.</text>
</comment>
<evidence type="ECO:0000313" key="1">
    <source>
        <dbReference type="EMBL" id="OYQ50014.1"/>
    </source>
</evidence>
<name>A0A256AA33_9FLAO</name>
<protein>
    <submittedName>
        <fullName evidence="1">Uncharacterized protein</fullName>
    </submittedName>
</protein>
<organism evidence="1 2">
    <name type="scientific">Flavobacterium cyanobacteriorum</name>
    <dbReference type="NCBI Taxonomy" id="2022802"/>
    <lineage>
        <taxon>Bacteria</taxon>
        <taxon>Pseudomonadati</taxon>
        <taxon>Bacteroidota</taxon>
        <taxon>Flavobacteriia</taxon>
        <taxon>Flavobacteriales</taxon>
        <taxon>Flavobacteriaceae</taxon>
        <taxon>Flavobacterium</taxon>
    </lineage>
</organism>
<accession>A0A256AA33</accession>
<keyword evidence="2" id="KW-1185">Reference proteome</keyword>
<sequence>MKKVFIIVISFLSISCFTEPKKTTEKIEKKEVNNVKEILLDTIKYNPEVKQDTIIADKKVINNYLCIEKLVSLLNTSADEFENFAFENDYYFDEIKTYKYFKVLYF</sequence>
<gene>
    <name evidence="1" type="ORF">CHU92_00200</name>
</gene>
<dbReference type="EMBL" id="NOXV01000026">
    <property type="protein sequence ID" value="OYQ50014.1"/>
    <property type="molecule type" value="Genomic_DNA"/>
</dbReference>
<dbReference type="AlphaFoldDB" id="A0A256AA33"/>